<protein>
    <submittedName>
        <fullName evidence="2">Uncharacterized protein</fullName>
    </submittedName>
</protein>
<evidence type="ECO:0000313" key="3">
    <source>
        <dbReference type="Proteomes" id="UP001165633"/>
    </source>
</evidence>
<comment type="caution">
    <text evidence="2">The sequence shown here is derived from an EMBL/GenBank/DDBJ whole genome shotgun (WGS) entry which is preliminary data.</text>
</comment>
<dbReference type="RefSeq" id="WP_266127958.1">
    <property type="nucleotide sequence ID" value="NZ_JANIDV010000007.1"/>
</dbReference>
<dbReference type="Proteomes" id="UP001165633">
    <property type="component" value="Unassembled WGS sequence"/>
</dbReference>
<evidence type="ECO:0000313" key="2">
    <source>
        <dbReference type="EMBL" id="MCX5616980.1"/>
    </source>
</evidence>
<proteinExistence type="predicted"/>
<keyword evidence="3" id="KW-1185">Reference proteome</keyword>
<gene>
    <name evidence="2" type="ORF">NQF87_08370</name>
</gene>
<dbReference type="EMBL" id="JANIDV010000007">
    <property type="protein sequence ID" value="MCX5616980.1"/>
    <property type="molecule type" value="Genomic_DNA"/>
</dbReference>
<organism evidence="2 3">
    <name type="scientific">Bombella dulcis</name>
    <dbReference type="NCBI Taxonomy" id="2967339"/>
    <lineage>
        <taxon>Bacteria</taxon>
        <taxon>Pseudomonadati</taxon>
        <taxon>Pseudomonadota</taxon>
        <taxon>Alphaproteobacteria</taxon>
        <taxon>Acetobacterales</taxon>
        <taxon>Acetobacteraceae</taxon>
        <taxon>Bombella</taxon>
    </lineage>
</organism>
<evidence type="ECO:0000256" key="1">
    <source>
        <dbReference type="SAM" id="MobiDB-lite"/>
    </source>
</evidence>
<name>A0ABT3WFI4_9PROT</name>
<accession>A0ABT3WFI4</accession>
<feature type="region of interest" description="Disordered" evidence="1">
    <location>
        <begin position="1"/>
        <end position="21"/>
    </location>
</feature>
<sequence>MSNMTVDMDGVPTDIGDPTNSDEVYLSGERQLFSDARTELISIGQLGMIDYQQRGGPKTRAYLQEIKRLAESRIIYGRWPQVPDRIED</sequence>
<reference evidence="2" key="1">
    <citation type="submission" date="2022-07" db="EMBL/GenBank/DDBJ databases">
        <title>Bombella genomes.</title>
        <authorList>
            <person name="Harer L."/>
            <person name="Styblova S."/>
            <person name="Ehrmann M."/>
        </authorList>
    </citation>
    <scope>NUCLEOTIDE SEQUENCE</scope>
    <source>
        <strain evidence="2">TMW 2.2559</strain>
    </source>
</reference>